<dbReference type="FunFam" id="3.30.565.10:FF:000006">
    <property type="entry name" value="Sensor histidine kinase WalK"/>
    <property type="match status" value="1"/>
</dbReference>
<evidence type="ECO:0000259" key="14">
    <source>
        <dbReference type="PROSITE" id="PS50885"/>
    </source>
</evidence>
<dbReference type="Pfam" id="PF02518">
    <property type="entry name" value="HATPase_c"/>
    <property type="match status" value="1"/>
</dbReference>
<evidence type="ECO:0000256" key="1">
    <source>
        <dbReference type="ARBA" id="ARBA00000085"/>
    </source>
</evidence>
<dbReference type="CDD" id="cd06225">
    <property type="entry name" value="HAMP"/>
    <property type="match status" value="1"/>
</dbReference>
<keyword evidence="11 12" id="KW-0472">Membrane</keyword>
<evidence type="ECO:0000256" key="11">
    <source>
        <dbReference type="ARBA" id="ARBA00023136"/>
    </source>
</evidence>
<gene>
    <name evidence="15" type="ORF">AVDCRST_MAG37-3533</name>
</gene>
<dbReference type="Gene3D" id="1.10.287.130">
    <property type="match status" value="1"/>
</dbReference>
<evidence type="ECO:0000256" key="8">
    <source>
        <dbReference type="ARBA" id="ARBA00022777"/>
    </source>
</evidence>
<feature type="domain" description="HAMP" evidence="14">
    <location>
        <begin position="123"/>
        <end position="175"/>
    </location>
</feature>
<evidence type="ECO:0000256" key="12">
    <source>
        <dbReference type="SAM" id="Phobius"/>
    </source>
</evidence>
<dbReference type="FunFam" id="1.10.287.130:FF:000001">
    <property type="entry name" value="Two-component sensor histidine kinase"/>
    <property type="match status" value="1"/>
</dbReference>
<feature type="transmembrane region" description="Helical" evidence="12">
    <location>
        <begin position="100"/>
        <end position="125"/>
    </location>
</feature>
<dbReference type="SMART" id="SM00304">
    <property type="entry name" value="HAMP"/>
    <property type="match status" value="1"/>
</dbReference>
<keyword evidence="7 12" id="KW-0812">Transmembrane</keyword>
<keyword evidence="5" id="KW-0597">Phosphoprotein</keyword>
<evidence type="ECO:0000256" key="3">
    <source>
        <dbReference type="ARBA" id="ARBA00004236"/>
    </source>
</evidence>
<sequence>MLRTVGISLLFLAVALAVAILIGAKLLGLPSSDLPDVAFLLASAGGGVGLVALMVVRPAVLGRLGGVRVQLIGAGLIGSLLLLGMMLAGSRAMFISDHDFAFVLTMLLFASVLSVGFSLLCAAPIADRIEKVRRGAARLTEGELGSEIPVEGWDEIADLARDFNHMARSLEEAAEREREMEQARRDLIAAVSHDLRTPLASTRALIEALADGIADDSETEARYLNSATKELAHLSRLVDDLFELARIDAGLLELEMERASLHDLISDTLSGFRPQAEQLGVQLVGEVSGDVDPVLMNPPKLQRVLQNLISNALRHTPADGTVLLRAESRGEVVHVEVADTGEGIAPEDLPRVFERSFRAERSRTLAEKEYDPGAGLGLAIARGLIEAHGGRIDAVSHPGRGARFYFTLPRV</sequence>
<dbReference type="AlphaFoldDB" id="A0A6J4R578"/>
<dbReference type="SUPFAM" id="SSF158472">
    <property type="entry name" value="HAMP domain-like"/>
    <property type="match status" value="1"/>
</dbReference>
<dbReference type="InterPro" id="IPR004358">
    <property type="entry name" value="Sig_transdc_His_kin-like_C"/>
</dbReference>
<dbReference type="PROSITE" id="PS50109">
    <property type="entry name" value="HIS_KIN"/>
    <property type="match status" value="1"/>
</dbReference>
<dbReference type="GO" id="GO:0000155">
    <property type="term" value="F:phosphorelay sensor kinase activity"/>
    <property type="evidence" value="ECO:0007669"/>
    <property type="project" value="InterPro"/>
</dbReference>
<dbReference type="Gene3D" id="3.30.565.10">
    <property type="entry name" value="Histidine kinase-like ATPase, C-terminal domain"/>
    <property type="match status" value="1"/>
</dbReference>
<dbReference type="Pfam" id="PF00672">
    <property type="entry name" value="HAMP"/>
    <property type="match status" value="1"/>
</dbReference>
<dbReference type="InterPro" id="IPR036890">
    <property type="entry name" value="HATPase_C_sf"/>
</dbReference>
<dbReference type="GO" id="GO:0005509">
    <property type="term" value="F:calcium ion binding"/>
    <property type="evidence" value="ECO:0007669"/>
    <property type="project" value="UniProtKB-ARBA"/>
</dbReference>
<dbReference type="EMBL" id="CADCVD010000183">
    <property type="protein sequence ID" value="CAA9459464.1"/>
    <property type="molecule type" value="Genomic_DNA"/>
</dbReference>
<dbReference type="SMART" id="SM00388">
    <property type="entry name" value="HisKA"/>
    <property type="match status" value="1"/>
</dbReference>
<keyword evidence="9 12" id="KW-1133">Transmembrane helix</keyword>
<evidence type="ECO:0000256" key="6">
    <source>
        <dbReference type="ARBA" id="ARBA00022679"/>
    </source>
</evidence>
<dbReference type="InterPro" id="IPR005467">
    <property type="entry name" value="His_kinase_dom"/>
</dbReference>
<organism evidence="15">
    <name type="scientific">uncultured Rubrobacteraceae bacterium</name>
    <dbReference type="NCBI Taxonomy" id="349277"/>
    <lineage>
        <taxon>Bacteria</taxon>
        <taxon>Bacillati</taxon>
        <taxon>Actinomycetota</taxon>
        <taxon>Rubrobacteria</taxon>
        <taxon>Rubrobacterales</taxon>
        <taxon>Rubrobacteraceae</taxon>
        <taxon>environmental samples</taxon>
    </lineage>
</organism>
<dbReference type="SUPFAM" id="SSF47384">
    <property type="entry name" value="Homodimeric domain of signal transducing histidine kinase"/>
    <property type="match status" value="1"/>
</dbReference>
<dbReference type="InterPro" id="IPR003661">
    <property type="entry name" value="HisK_dim/P_dom"/>
</dbReference>
<protein>
    <recommendedName>
        <fullName evidence="4">histidine kinase</fullName>
        <ecNumber evidence="4">2.7.13.3</ecNumber>
    </recommendedName>
</protein>
<dbReference type="Pfam" id="PF00512">
    <property type="entry name" value="HisKA"/>
    <property type="match status" value="1"/>
</dbReference>
<keyword evidence="8 15" id="KW-0418">Kinase</keyword>
<evidence type="ECO:0000256" key="4">
    <source>
        <dbReference type="ARBA" id="ARBA00012438"/>
    </source>
</evidence>
<dbReference type="GO" id="GO:0005886">
    <property type="term" value="C:plasma membrane"/>
    <property type="evidence" value="ECO:0007669"/>
    <property type="project" value="UniProtKB-SubCell"/>
</dbReference>
<evidence type="ECO:0000256" key="2">
    <source>
        <dbReference type="ARBA" id="ARBA00001968"/>
    </source>
</evidence>
<reference evidence="15" key="1">
    <citation type="submission" date="2020-02" db="EMBL/GenBank/DDBJ databases">
        <authorList>
            <person name="Meier V. D."/>
        </authorList>
    </citation>
    <scope>NUCLEOTIDE SEQUENCE</scope>
    <source>
        <strain evidence="15">AVDCRST_MAG37</strain>
    </source>
</reference>
<dbReference type="PROSITE" id="PS50885">
    <property type="entry name" value="HAMP"/>
    <property type="match status" value="1"/>
</dbReference>
<dbReference type="SMART" id="SM00387">
    <property type="entry name" value="HATPase_c"/>
    <property type="match status" value="1"/>
</dbReference>
<evidence type="ECO:0000256" key="5">
    <source>
        <dbReference type="ARBA" id="ARBA00022553"/>
    </source>
</evidence>
<comment type="cofactor">
    <cofactor evidence="2">
        <name>a divalent metal cation</name>
        <dbReference type="ChEBI" id="CHEBI:60240"/>
    </cofactor>
</comment>
<comment type="subcellular location">
    <subcellularLocation>
        <location evidence="3">Cell membrane</location>
    </subcellularLocation>
</comment>
<evidence type="ECO:0000256" key="7">
    <source>
        <dbReference type="ARBA" id="ARBA00022692"/>
    </source>
</evidence>
<accession>A0A6J4R578</accession>
<name>A0A6J4R578_9ACTN</name>
<dbReference type="Gene3D" id="6.10.340.10">
    <property type="match status" value="1"/>
</dbReference>
<comment type="catalytic activity">
    <reaction evidence="1">
        <text>ATP + protein L-histidine = ADP + protein N-phospho-L-histidine.</text>
        <dbReference type="EC" id="2.7.13.3"/>
    </reaction>
</comment>
<dbReference type="PRINTS" id="PR00344">
    <property type="entry name" value="BCTRLSENSOR"/>
</dbReference>
<keyword evidence="6" id="KW-0808">Transferase</keyword>
<dbReference type="InterPro" id="IPR036097">
    <property type="entry name" value="HisK_dim/P_sf"/>
</dbReference>
<feature type="transmembrane region" description="Helical" evidence="12">
    <location>
        <begin position="37"/>
        <end position="56"/>
    </location>
</feature>
<feature type="transmembrane region" description="Helical" evidence="12">
    <location>
        <begin position="68"/>
        <end position="88"/>
    </location>
</feature>
<proteinExistence type="predicted"/>
<dbReference type="PANTHER" id="PTHR43711">
    <property type="entry name" value="TWO-COMPONENT HISTIDINE KINASE"/>
    <property type="match status" value="1"/>
</dbReference>
<dbReference type="InterPro" id="IPR003660">
    <property type="entry name" value="HAMP_dom"/>
</dbReference>
<dbReference type="InterPro" id="IPR050736">
    <property type="entry name" value="Sensor_HK_Regulatory"/>
</dbReference>
<keyword evidence="10" id="KW-0902">Two-component regulatory system</keyword>
<feature type="domain" description="Histidine kinase" evidence="13">
    <location>
        <begin position="190"/>
        <end position="411"/>
    </location>
</feature>
<dbReference type="EC" id="2.7.13.3" evidence="4"/>
<dbReference type="SUPFAM" id="SSF55874">
    <property type="entry name" value="ATPase domain of HSP90 chaperone/DNA topoisomerase II/histidine kinase"/>
    <property type="match status" value="1"/>
</dbReference>
<evidence type="ECO:0000313" key="15">
    <source>
        <dbReference type="EMBL" id="CAA9459464.1"/>
    </source>
</evidence>
<dbReference type="CDD" id="cd00082">
    <property type="entry name" value="HisKA"/>
    <property type="match status" value="1"/>
</dbReference>
<evidence type="ECO:0000256" key="9">
    <source>
        <dbReference type="ARBA" id="ARBA00022989"/>
    </source>
</evidence>
<dbReference type="CDD" id="cd00075">
    <property type="entry name" value="HATPase"/>
    <property type="match status" value="1"/>
</dbReference>
<dbReference type="PANTHER" id="PTHR43711:SF1">
    <property type="entry name" value="HISTIDINE KINASE 1"/>
    <property type="match status" value="1"/>
</dbReference>
<evidence type="ECO:0000256" key="10">
    <source>
        <dbReference type="ARBA" id="ARBA00023012"/>
    </source>
</evidence>
<evidence type="ECO:0000259" key="13">
    <source>
        <dbReference type="PROSITE" id="PS50109"/>
    </source>
</evidence>
<dbReference type="InterPro" id="IPR003594">
    <property type="entry name" value="HATPase_dom"/>
</dbReference>